<evidence type="ECO:0000313" key="2">
    <source>
        <dbReference type="Proteomes" id="UP000199433"/>
    </source>
</evidence>
<protein>
    <submittedName>
        <fullName evidence="1">Uncharacterized protein</fullName>
    </submittedName>
</protein>
<dbReference type="EMBL" id="FNFK01000002">
    <property type="protein sequence ID" value="SDJ68696.1"/>
    <property type="molecule type" value="Genomic_DNA"/>
</dbReference>
<dbReference type="AlphaFoldDB" id="A0A1G8VRL7"/>
<dbReference type="Gene3D" id="2.10.110.10">
    <property type="entry name" value="Cysteine Rich Protein"/>
    <property type="match status" value="1"/>
</dbReference>
<evidence type="ECO:0000313" key="1">
    <source>
        <dbReference type="EMBL" id="SDJ68696.1"/>
    </source>
</evidence>
<dbReference type="RefSeq" id="WP_176759569.1">
    <property type="nucleotide sequence ID" value="NZ_FNFK01000002.1"/>
</dbReference>
<accession>A0A1G8VRL7</accession>
<gene>
    <name evidence="1" type="ORF">SAMN04488098_100275</name>
</gene>
<dbReference type="STRING" id="426701.SAMN04488098_100275"/>
<proteinExistence type="predicted"/>
<organism evidence="1 2">
    <name type="scientific">Alkalibacterium thalassium</name>
    <dbReference type="NCBI Taxonomy" id="426701"/>
    <lineage>
        <taxon>Bacteria</taxon>
        <taxon>Bacillati</taxon>
        <taxon>Bacillota</taxon>
        <taxon>Bacilli</taxon>
        <taxon>Lactobacillales</taxon>
        <taxon>Carnobacteriaceae</taxon>
        <taxon>Alkalibacterium</taxon>
    </lineage>
</organism>
<keyword evidence="2" id="KW-1185">Reference proteome</keyword>
<reference evidence="2" key="1">
    <citation type="submission" date="2016-10" db="EMBL/GenBank/DDBJ databases">
        <authorList>
            <person name="Varghese N."/>
            <person name="Submissions S."/>
        </authorList>
    </citation>
    <scope>NUCLEOTIDE SEQUENCE [LARGE SCALE GENOMIC DNA]</scope>
    <source>
        <strain evidence="2">DSM 19181</strain>
    </source>
</reference>
<dbReference type="Proteomes" id="UP000199433">
    <property type="component" value="Unassembled WGS sequence"/>
</dbReference>
<name>A0A1G8VRL7_9LACT</name>
<sequence length="57" mass="6768">MSEESNNKPLCQFCQKPIEEDYIAEVWSSVDFKEHAWHKSCWDKLTKNSDEDDLGYL</sequence>